<dbReference type="Gene3D" id="2.40.160.130">
    <property type="entry name" value="Capsule assembly protein Wzi"/>
    <property type="match status" value="1"/>
</dbReference>
<keyword evidence="2" id="KW-1185">Reference proteome</keyword>
<protein>
    <submittedName>
        <fullName evidence="1">Capsule assembly Wzi family protein</fullName>
    </submittedName>
</protein>
<proteinExistence type="predicted"/>
<dbReference type="Proteomes" id="UP000753802">
    <property type="component" value="Unassembled WGS sequence"/>
</dbReference>
<comment type="caution">
    <text evidence="1">The sequence shown here is derived from an EMBL/GenBank/DDBJ whole genome shotgun (WGS) entry which is preliminary data.</text>
</comment>
<organism evidence="1 2">
    <name type="scientific">Sediminibacterium roseum</name>
    <dbReference type="NCBI Taxonomy" id="1978412"/>
    <lineage>
        <taxon>Bacteria</taxon>
        <taxon>Pseudomonadati</taxon>
        <taxon>Bacteroidota</taxon>
        <taxon>Chitinophagia</taxon>
        <taxon>Chitinophagales</taxon>
        <taxon>Chitinophagaceae</taxon>
        <taxon>Sediminibacterium</taxon>
    </lineage>
</organism>
<gene>
    <name evidence="1" type="ORF">GWC95_04210</name>
</gene>
<dbReference type="EMBL" id="JAACJS010000002">
    <property type="protein sequence ID" value="NCI49113.1"/>
    <property type="molecule type" value="Genomic_DNA"/>
</dbReference>
<sequence>MQYKKRNYSSLVSLAGKRILLVVLLAGLSGMHTAMAQLSVPVGMTGFDDQLRILQLQGKLGIDHSLMARPFFADRSITMDSIFHMVDGKVSYPSSHKAFMNGKVNAALLPLSLYTKFNSDHPYSWNQPGFIQAKGLQTLVSTGVYASAGWFSVQLKPELVLANNPMFPHNSNWGAPTTGNYRKVFMGQSAVRLTKAGVSLGLSTENIWWGPGVHNSLLMSSNAPGFLHATFNTVKPIQTAIGNFEWQLISGKLTEDTSLLLENKSLTTRYYNPANYDGSGYSWAYDPRKKWRYLNGITLSYNPKWIKGLFLSVSRVGYTYKTKLDSVEGYNFFQKYFPVFFGVMRKSYPYGSPSQSHDIGYKQMASLAARFVFPNSQTEVYAEYGFGDNFYNLRDMNTDAPHSRAYIVGFKKLKALNKGKWLDIGAEITHMSEPVNYLLRTAGDWYSYQGGYTNQGRIIGAGLGQGNNAFTLRANVLSGFSRMGVIIQGLQHRPVAVVGGLPNFGIRETKWNDFSIGISGQKKFNRLILNAELQAVNANNYGWENGNNRFNLYGFLAATYLW</sequence>
<evidence type="ECO:0000313" key="2">
    <source>
        <dbReference type="Proteomes" id="UP000753802"/>
    </source>
</evidence>
<dbReference type="RefSeq" id="WP_161817410.1">
    <property type="nucleotide sequence ID" value="NZ_JAACJS010000002.1"/>
</dbReference>
<dbReference type="InterPro" id="IPR038636">
    <property type="entry name" value="Wzi_sf"/>
</dbReference>
<evidence type="ECO:0000313" key="1">
    <source>
        <dbReference type="EMBL" id="NCI49113.1"/>
    </source>
</evidence>
<name>A0ABW9ZPV0_9BACT</name>
<reference evidence="1 2" key="1">
    <citation type="submission" date="2020-01" db="EMBL/GenBank/DDBJ databases">
        <title>Genome analysis.</title>
        <authorList>
            <person name="Wu S."/>
            <person name="Wang G."/>
        </authorList>
    </citation>
    <scope>NUCLEOTIDE SEQUENCE [LARGE SCALE GENOMIC DNA]</scope>
    <source>
        <strain evidence="1 2">SYL130</strain>
    </source>
</reference>
<accession>A0ABW9ZPV0</accession>